<dbReference type="SUPFAM" id="SSF69118">
    <property type="entry name" value="AhpD-like"/>
    <property type="match status" value="1"/>
</dbReference>
<dbReference type="AlphaFoldDB" id="A0A382ZL58"/>
<dbReference type="GO" id="GO:0051920">
    <property type="term" value="F:peroxiredoxin activity"/>
    <property type="evidence" value="ECO:0007669"/>
    <property type="project" value="InterPro"/>
</dbReference>
<dbReference type="Pfam" id="PF02627">
    <property type="entry name" value="CMD"/>
    <property type="match status" value="1"/>
</dbReference>
<evidence type="ECO:0000313" key="2">
    <source>
        <dbReference type="EMBL" id="SVD95825.1"/>
    </source>
</evidence>
<proteinExistence type="predicted"/>
<dbReference type="Gene3D" id="1.20.1290.10">
    <property type="entry name" value="AhpD-like"/>
    <property type="match status" value="1"/>
</dbReference>
<feature type="domain" description="Carboxymuconolactone decarboxylase-like" evidence="1">
    <location>
        <begin position="40"/>
        <end position="109"/>
    </location>
</feature>
<dbReference type="InterPro" id="IPR003779">
    <property type="entry name" value="CMD-like"/>
</dbReference>
<evidence type="ECO:0000259" key="1">
    <source>
        <dbReference type="Pfam" id="PF02627"/>
    </source>
</evidence>
<organism evidence="2">
    <name type="scientific">marine metagenome</name>
    <dbReference type="NCBI Taxonomy" id="408172"/>
    <lineage>
        <taxon>unclassified sequences</taxon>
        <taxon>metagenomes</taxon>
        <taxon>ecological metagenomes</taxon>
    </lineage>
</organism>
<protein>
    <recommendedName>
        <fullName evidence="1">Carboxymuconolactone decarboxylase-like domain-containing protein</fullName>
    </recommendedName>
</protein>
<dbReference type="InterPro" id="IPR052512">
    <property type="entry name" value="4CMD/NDH-1_regulator"/>
</dbReference>
<dbReference type="InterPro" id="IPR029032">
    <property type="entry name" value="AhpD-like"/>
</dbReference>
<dbReference type="PANTHER" id="PTHR33570">
    <property type="entry name" value="4-CARBOXYMUCONOLACTONE DECARBOXYLASE FAMILY PROTEIN"/>
    <property type="match status" value="1"/>
</dbReference>
<reference evidence="2" key="1">
    <citation type="submission" date="2018-05" db="EMBL/GenBank/DDBJ databases">
        <authorList>
            <person name="Lanie J.A."/>
            <person name="Ng W.-L."/>
            <person name="Kazmierczak K.M."/>
            <person name="Andrzejewski T.M."/>
            <person name="Davidsen T.M."/>
            <person name="Wayne K.J."/>
            <person name="Tettelin H."/>
            <person name="Glass J.I."/>
            <person name="Rusch D."/>
            <person name="Podicherti R."/>
            <person name="Tsui H.-C.T."/>
            <person name="Winkler M.E."/>
        </authorList>
    </citation>
    <scope>NUCLEOTIDE SEQUENCE</scope>
</reference>
<sequence>MDEEKKLELARRITDALPAPEEIRDDWGKMIVDTVLPLGVWSREGLSARDRSLITIAALTALYRPNELKLHMARGLDNGLSRSEISEVVIHMAIYGGFPVAVEGMHIAKQVFDEQS</sequence>
<dbReference type="PANTHER" id="PTHR33570:SF2">
    <property type="entry name" value="CARBOXYMUCONOLACTONE DECARBOXYLASE-LIKE DOMAIN-CONTAINING PROTEIN"/>
    <property type="match status" value="1"/>
</dbReference>
<gene>
    <name evidence="2" type="ORF">METZ01_LOCUS448679</name>
</gene>
<accession>A0A382ZL58</accession>
<name>A0A382ZL58_9ZZZZ</name>
<dbReference type="EMBL" id="UINC01184559">
    <property type="protein sequence ID" value="SVD95825.1"/>
    <property type="molecule type" value="Genomic_DNA"/>
</dbReference>